<dbReference type="RefSeq" id="WP_093584486.1">
    <property type="nucleotide sequence ID" value="NZ_FPBA01000034.1"/>
</dbReference>
<dbReference type="Proteomes" id="UP000199546">
    <property type="component" value="Unassembled WGS sequence"/>
</dbReference>
<reference evidence="2" key="1">
    <citation type="submission" date="2016-10" db="EMBL/GenBank/DDBJ databases">
        <authorList>
            <person name="Varghese N."/>
            <person name="Submissions S."/>
        </authorList>
    </citation>
    <scope>NUCLEOTIDE SEQUENCE [LARGE SCALE GENOMIC DNA]</scope>
    <source>
        <strain evidence="2">DSM 46136</strain>
    </source>
</reference>
<evidence type="ECO:0008006" key="3">
    <source>
        <dbReference type="Google" id="ProtNLM"/>
    </source>
</evidence>
<organism evidence="1 2">
    <name type="scientific">Geodermatophilus amargosae</name>
    <dbReference type="NCBI Taxonomy" id="1296565"/>
    <lineage>
        <taxon>Bacteria</taxon>
        <taxon>Bacillati</taxon>
        <taxon>Actinomycetota</taxon>
        <taxon>Actinomycetes</taxon>
        <taxon>Geodermatophilales</taxon>
        <taxon>Geodermatophilaceae</taxon>
        <taxon>Geodermatophilus</taxon>
    </lineage>
</organism>
<evidence type="ECO:0000313" key="1">
    <source>
        <dbReference type="EMBL" id="SFU06973.1"/>
    </source>
</evidence>
<dbReference type="EMBL" id="FPBA01000034">
    <property type="protein sequence ID" value="SFU06973.1"/>
    <property type="molecule type" value="Genomic_DNA"/>
</dbReference>
<sequence length="98" mass="11216">MANKRRRDKGDGGISEHRTRAGPRFLINYAVQREDGSTRVVLTRGFVSRREAAVALRAELRKAELGEWVEPSKPRLDAYLAEWMQTQRLSPSTRASYL</sequence>
<dbReference type="AlphaFoldDB" id="A0A1I7D5I9"/>
<proteinExistence type="predicted"/>
<protein>
    <recommendedName>
        <fullName evidence="3">AP2-like DNA-binding integrase domain-containing protein</fullName>
    </recommendedName>
</protein>
<keyword evidence="2" id="KW-1185">Reference proteome</keyword>
<gene>
    <name evidence="1" type="ORF">SAMN05660657_05343</name>
</gene>
<accession>A0A1I7D5I9</accession>
<name>A0A1I7D5I9_9ACTN</name>
<evidence type="ECO:0000313" key="2">
    <source>
        <dbReference type="Proteomes" id="UP000199546"/>
    </source>
</evidence>
<dbReference type="OrthoDB" id="9805859at2"/>